<gene>
    <name evidence="1" type="ORF">ATK06_0542</name>
</gene>
<dbReference type="EMBL" id="PDJF01000001">
    <property type="protein sequence ID" value="PFG27481.1"/>
    <property type="molecule type" value="Genomic_DNA"/>
</dbReference>
<proteinExistence type="predicted"/>
<accession>A0A2A9DM84</accession>
<name>A0A2A9DM84_9CORY</name>
<comment type="caution">
    <text evidence="1">The sequence shown here is derived from an EMBL/GenBank/DDBJ whole genome shotgun (WGS) entry which is preliminary data.</text>
</comment>
<organism evidence="1 2">
    <name type="scientific">Corynebacterium renale</name>
    <dbReference type="NCBI Taxonomy" id="1724"/>
    <lineage>
        <taxon>Bacteria</taxon>
        <taxon>Bacillati</taxon>
        <taxon>Actinomycetota</taxon>
        <taxon>Actinomycetes</taxon>
        <taxon>Mycobacteriales</taxon>
        <taxon>Corynebacteriaceae</taxon>
        <taxon>Corynebacterium</taxon>
    </lineage>
</organism>
<keyword evidence="2" id="KW-1185">Reference proteome</keyword>
<reference evidence="1 2" key="1">
    <citation type="submission" date="2017-10" db="EMBL/GenBank/DDBJ databases">
        <title>Sequencing the genomes of 1000 actinobacteria strains.</title>
        <authorList>
            <person name="Klenk H.-P."/>
        </authorList>
    </citation>
    <scope>NUCLEOTIDE SEQUENCE [LARGE SCALE GENOMIC DNA]</scope>
    <source>
        <strain evidence="1 2">DSM 20688</strain>
    </source>
</reference>
<evidence type="ECO:0000313" key="2">
    <source>
        <dbReference type="Proteomes" id="UP000221653"/>
    </source>
</evidence>
<dbReference type="Proteomes" id="UP000221653">
    <property type="component" value="Unassembled WGS sequence"/>
</dbReference>
<dbReference type="AlphaFoldDB" id="A0A2A9DM84"/>
<protein>
    <submittedName>
        <fullName evidence="1">Uncharacterized protein</fullName>
    </submittedName>
</protein>
<sequence>MHASTIQGLVRFDVVGLASAFQVLSASAHIYELRLTCLVALGWQGACDLGY</sequence>
<evidence type="ECO:0000313" key="1">
    <source>
        <dbReference type="EMBL" id="PFG27481.1"/>
    </source>
</evidence>